<comment type="caution">
    <text evidence="1">The sequence shown here is derived from an EMBL/GenBank/DDBJ whole genome shotgun (WGS) entry which is preliminary data.</text>
</comment>
<dbReference type="Proteomes" id="UP000070539">
    <property type="component" value="Unassembled WGS sequence"/>
</dbReference>
<dbReference type="InterPro" id="IPR009078">
    <property type="entry name" value="Ferritin-like_SF"/>
</dbReference>
<dbReference type="AlphaFoldDB" id="A0A136WC49"/>
<evidence type="ECO:0000313" key="1">
    <source>
        <dbReference type="EMBL" id="KXL52016.1"/>
    </source>
</evidence>
<dbReference type="SUPFAM" id="SSF47240">
    <property type="entry name" value="Ferritin-like"/>
    <property type="match status" value="1"/>
</dbReference>
<protein>
    <recommendedName>
        <fullName evidence="3">Rubrerythrin</fullName>
    </recommendedName>
</protein>
<keyword evidence="2" id="KW-1185">Reference proteome</keyword>
<accession>A0A136WC49</accession>
<evidence type="ECO:0008006" key="3">
    <source>
        <dbReference type="Google" id="ProtNLM"/>
    </source>
</evidence>
<dbReference type="RefSeq" id="WP_066089834.1">
    <property type="nucleotide sequence ID" value="NZ_LRVM01000011.1"/>
</dbReference>
<dbReference type="EMBL" id="LRVM01000011">
    <property type="protein sequence ID" value="KXL52016.1"/>
    <property type="molecule type" value="Genomic_DNA"/>
</dbReference>
<proteinExistence type="predicted"/>
<sequence length="170" mass="19776">MYPYNKKTQLYDKALVVKERVNEVPQENQMSVLAEDQHLMELISMAQQDSGDMAERYSLLMADPDMAPSANILRAMYLDELKHINQLKDAYFMITGERDDAQIMGNPPDTTGMELLEDTLLLEMDNGNFYRNLYLTMPTQELRDIFYEISTDKMSHSNALAYLFSKYYRA</sequence>
<organism evidence="1 2">
    <name type="scientific">Anaerotignum neopropionicum</name>
    <dbReference type="NCBI Taxonomy" id="36847"/>
    <lineage>
        <taxon>Bacteria</taxon>
        <taxon>Bacillati</taxon>
        <taxon>Bacillota</taxon>
        <taxon>Clostridia</taxon>
        <taxon>Lachnospirales</taxon>
        <taxon>Anaerotignaceae</taxon>
        <taxon>Anaerotignum</taxon>
    </lineage>
</organism>
<reference evidence="1 2" key="1">
    <citation type="submission" date="2016-01" db="EMBL/GenBank/DDBJ databases">
        <title>Genome sequence of Clostridium neopropionicum X4, DSM-3847.</title>
        <authorList>
            <person name="Poehlein A."/>
            <person name="Beck M.H."/>
            <person name="Bengelsdorf F.R."/>
            <person name="Daniel R."/>
            <person name="Duerre P."/>
        </authorList>
    </citation>
    <scope>NUCLEOTIDE SEQUENCE [LARGE SCALE GENOMIC DNA]</scope>
    <source>
        <strain evidence="1 2">DSM-3847</strain>
    </source>
</reference>
<evidence type="ECO:0000313" key="2">
    <source>
        <dbReference type="Proteomes" id="UP000070539"/>
    </source>
</evidence>
<dbReference type="STRING" id="36847.CLNEO_25320"/>
<dbReference type="OrthoDB" id="573482at2"/>
<gene>
    <name evidence="1" type="ORF">CLNEO_25320</name>
</gene>
<name>A0A136WC49_9FIRM</name>